<name>A0AAN7GYV1_9MYRT</name>
<dbReference type="AlphaFoldDB" id="A0AAN7GYV1"/>
<reference evidence="1 2" key="1">
    <citation type="journal article" date="2023" name="Hortic Res">
        <title>Pangenome of water caltrop reveals structural variations and asymmetric subgenome divergence after allopolyploidization.</title>
        <authorList>
            <person name="Zhang X."/>
            <person name="Chen Y."/>
            <person name="Wang L."/>
            <person name="Yuan Y."/>
            <person name="Fang M."/>
            <person name="Shi L."/>
            <person name="Lu R."/>
            <person name="Comes H.P."/>
            <person name="Ma Y."/>
            <person name="Chen Y."/>
            <person name="Huang G."/>
            <person name="Zhou Y."/>
            <person name="Zheng Z."/>
            <person name="Qiu Y."/>
        </authorList>
    </citation>
    <scope>NUCLEOTIDE SEQUENCE [LARGE SCALE GENOMIC DNA]</scope>
    <source>
        <tissue evidence="1">Roots</tissue>
    </source>
</reference>
<evidence type="ECO:0000313" key="1">
    <source>
        <dbReference type="EMBL" id="KAK4749762.1"/>
    </source>
</evidence>
<dbReference type="EMBL" id="JAXIOK010000018">
    <property type="protein sequence ID" value="KAK4749762.1"/>
    <property type="molecule type" value="Genomic_DNA"/>
</dbReference>
<keyword evidence="2" id="KW-1185">Reference proteome</keyword>
<comment type="caution">
    <text evidence="1">The sequence shown here is derived from an EMBL/GenBank/DDBJ whole genome shotgun (WGS) entry which is preliminary data.</text>
</comment>
<evidence type="ECO:0000313" key="2">
    <source>
        <dbReference type="Proteomes" id="UP001345219"/>
    </source>
</evidence>
<gene>
    <name evidence="1" type="ORF">SAY87_027211</name>
</gene>
<sequence>MSIEGGPCEIWMCTGSRTRLGKKSDALSQQHGSSTCSFHPALPSNVLLGTVQGLTRKGKRAP</sequence>
<organism evidence="1 2">
    <name type="scientific">Trapa incisa</name>
    <dbReference type="NCBI Taxonomy" id="236973"/>
    <lineage>
        <taxon>Eukaryota</taxon>
        <taxon>Viridiplantae</taxon>
        <taxon>Streptophyta</taxon>
        <taxon>Embryophyta</taxon>
        <taxon>Tracheophyta</taxon>
        <taxon>Spermatophyta</taxon>
        <taxon>Magnoliopsida</taxon>
        <taxon>eudicotyledons</taxon>
        <taxon>Gunneridae</taxon>
        <taxon>Pentapetalae</taxon>
        <taxon>rosids</taxon>
        <taxon>malvids</taxon>
        <taxon>Myrtales</taxon>
        <taxon>Lythraceae</taxon>
        <taxon>Trapa</taxon>
    </lineage>
</organism>
<accession>A0AAN7GYV1</accession>
<protein>
    <submittedName>
        <fullName evidence="1">Uncharacterized protein</fullName>
    </submittedName>
</protein>
<dbReference type="Proteomes" id="UP001345219">
    <property type="component" value="Chromosome 21"/>
</dbReference>
<proteinExistence type="predicted"/>